<dbReference type="PROSITE" id="PS51718">
    <property type="entry name" value="G_DYNAMIN_2"/>
    <property type="match status" value="1"/>
</dbReference>
<evidence type="ECO:0000256" key="3">
    <source>
        <dbReference type="SAM" id="MobiDB-lite"/>
    </source>
</evidence>
<reference evidence="6 7" key="1">
    <citation type="submission" date="2024-02" db="EMBL/GenBank/DDBJ databases">
        <title>De novo assembly and annotation of 12 fungi associated with fruit tree decline syndrome in Ontario, Canada.</title>
        <authorList>
            <person name="Sulman M."/>
            <person name="Ellouze W."/>
            <person name="Ilyukhin E."/>
        </authorList>
    </citation>
    <scope>NUCLEOTIDE SEQUENCE [LARGE SCALE GENOMIC DNA]</scope>
    <source>
        <strain evidence="6 7">M169</strain>
    </source>
</reference>
<accession>A0ABR1PEG8</accession>
<dbReference type="InterPro" id="IPR000375">
    <property type="entry name" value="Dynamin_stalk"/>
</dbReference>
<dbReference type="Proteomes" id="UP001430848">
    <property type="component" value="Unassembled WGS sequence"/>
</dbReference>
<dbReference type="InterPro" id="IPR020850">
    <property type="entry name" value="GED_dom"/>
</dbReference>
<dbReference type="PANTHER" id="PTHR11566">
    <property type="entry name" value="DYNAMIN"/>
    <property type="match status" value="1"/>
</dbReference>
<keyword evidence="2" id="KW-0342">GTP-binding</keyword>
<dbReference type="Pfam" id="PF01031">
    <property type="entry name" value="Dynamin_M"/>
    <property type="match status" value="1"/>
</dbReference>
<gene>
    <name evidence="6" type="ORF">SLS63_004229</name>
</gene>
<feature type="compositionally biased region" description="Low complexity" evidence="3">
    <location>
        <begin position="12"/>
        <end position="26"/>
    </location>
</feature>
<dbReference type="InterPro" id="IPR001401">
    <property type="entry name" value="Dynamin_GTPase"/>
</dbReference>
<protein>
    <recommendedName>
        <fullName evidence="8">Interferon-induced GTP-binding protein Mx</fullName>
    </recommendedName>
</protein>
<proteinExistence type="predicted"/>
<dbReference type="SMART" id="SM00053">
    <property type="entry name" value="DYNc"/>
    <property type="match status" value="1"/>
</dbReference>
<evidence type="ECO:0008006" key="8">
    <source>
        <dbReference type="Google" id="ProtNLM"/>
    </source>
</evidence>
<feature type="domain" description="GED" evidence="4">
    <location>
        <begin position="665"/>
        <end position="754"/>
    </location>
</feature>
<evidence type="ECO:0000259" key="4">
    <source>
        <dbReference type="PROSITE" id="PS51388"/>
    </source>
</evidence>
<dbReference type="SUPFAM" id="SSF52540">
    <property type="entry name" value="P-loop containing nucleoside triphosphate hydrolases"/>
    <property type="match status" value="1"/>
</dbReference>
<dbReference type="PROSITE" id="PS51388">
    <property type="entry name" value="GED"/>
    <property type="match status" value="1"/>
</dbReference>
<dbReference type="Pfam" id="PF00350">
    <property type="entry name" value="Dynamin_N"/>
    <property type="match status" value="1"/>
</dbReference>
<name>A0ABR1PEG8_DIAER</name>
<evidence type="ECO:0000256" key="2">
    <source>
        <dbReference type="ARBA" id="ARBA00023134"/>
    </source>
</evidence>
<evidence type="ECO:0000256" key="1">
    <source>
        <dbReference type="ARBA" id="ARBA00022741"/>
    </source>
</evidence>
<evidence type="ECO:0000313" key="7">
    <source>
        <dbReference type="Proteomes" id="UP001430848"/>
    </source>
</evidence>
<comment type="caution">
    <text evidence="6">The sequence shown here is derived from an EMBL/GenBank/DDBJ whole genome shotgun (WGS) entry which is preliminary data.</text>
</comment>
<evidence type="ECO:0000313" key="6">
    <source>
        <dbReference type="EMBL" id="KAK7734809.1"/>
    </source>
</evidence>
<keyword evidence="7" id="KW-1185">Reference proteome</keyword>
<organism evidence="6 7">
    <name type="scientific">Diaporthe eres</name>
    <name type="common">Phomopsis oblonga</name>
    <dbReference type="NCBI Taxonomy" id="83184"/>
    <lineage>
        <taxon>Eukaryota</taxon>
        <taxon>Fungi</taxon>
        <taxon>Dikarya</taxon>
        <taxon>Ascomycota</taxon>
        <taxon>Pezizomycotina</taxon>
        <taxon>Sordariomycetes</taxon>
        <taxon>Sordariomycetidae</taxon>
        <taxon>Diaporthales</taxon>
        <taxon>Diaporthaceae</taxon>
        <taxon>Diaporthe</taxon>
        <taxon>Diaporthe eres species complex</taxon>
    </lineage>
</organism>
<dbReference type="Gene3D" id="3.40.50.300">
    <property type="entry name" value="P-loop containing nucleotide triphosphate hydrolases"/>
    <property type="match status" value="1"/>
</dbReference>
<dbReference type="CDD" id="cd08771">
    <property type="entry name" value="DLP_1"/>
    <property type="match status" value="1"/>
</dbReference>
<sequence>MHATNLMMEPPADTNATNGTDGNTNAVETNGIANTNGFDGVSITASSGIALSMNPSLEDFQSDEQRRVLDTVSKVRKCGLDTVLSLPQIVVCGDQSSGKSSVLEALTEIPFPRNDNLCTRFATEISLRREPKSSLAVKIIPDDSRPAEEQQKMKNFVESITDLKELPHIMQKAMAVMGIVGGGGGAFAKDTLSIQIQGPDRPQLTLVDIPGLIQSSTKGVSNEDVSTVAQITTHYIKQHRTICLAVVSATNDAANQPILQLVREFDPRGERTLGVITKADLLSAGSGAETSFLELARNEDVFFSLGWHVVKNRKFEEKEFSIDERNRSESIFFKTSSFKALPKENVGIDSLRVKLSQLLFEHVRNELPRLRADLEKTLETTREELKLLGQSRCSVAECRAFLAEINMKSYELCKAGISGHYEHNWFKKHRSFVEGSRIPLQRIRAVIQLANTIFVEDFRNRGHKFHIEFDGTQSLPSSTQPKSITKKKALEWVKKKLRESRGTELIGNYNPNVIAELLWEQSEPWEKISTDHVQNISGFCEKFVAILLDSLVADDVKPRIWHSMILPALKERRQAGFDELKKLLTDSKDFPVNYNHYYTDNVHEERFKRLEEEIAKSAPDTTKGVDKSWMVTVDGNSRFNGEKYVRDTVSNWGKSVTPNMEDFSCEDALSCLLAIYKVQQKTFTANVVTQVIERHIVRGLHDIFSPMVAVNMPDTKVESMLSEPRVTRRQRASLSDLIKKLEEGEEIFRDVLEA</sequence>
<feature type="region of interest" description="Disordered" evidence="3">
    <location>
        <begin position="1"/>
        <end position="31"/>
    </location>
</feature>
<feature type="domain" description="Dynamin-type G" evidence="5">
    <location>
        <begin position="83"/>
        <end position="368"/>
    </location>
</feature>
<dbReference type="EMBL" id="JAKNSF020000015">
    <property type="protein sequence ID" value="KAK7734809.1"/>
    <property type="molecule type" value="Genomic_DNA"/>
</dbReference>
<dbReference type="InterPro" id="IPR027417">
    <property type="entry name" value="P-loop_NTPase"/>
</dbReference>
<evidence type="ECO:0000259" key="5">
    <source>
        <dbReference type="PROSITE" id="PS51718"/>
    </source>
</evidence>
<keyword evidence="1" id="KW-0547">Nucleotide-binding</keyword>
<dbReference type="InterPro" id="IPR030381">
    <property type="entry name" value="G_DYNAMIN_dom"/>
</dbReference>
<dbReference type="InterPro" id="IPR045063">
    <property type="entry name" value="Dynamin_N"/>
</dbReference>
<dbReference type="PRINTS" id="PR00195">
    <property type="entry name" value="DYNAMIN"/>
</dbReference>
<dbReference type="InterPro" id="IPR022812">
    <property type="entry name" value="Dynamin"/>
</dbReference>
<dbReference type="PANTHER" id="PTHR11566:SF66">
    <property type="entry name" value="INTERFERON-INDUCED GTP-BINDING PROTEIN MX"/>
    <property type="match status" value="1"/>
</dbReference>